<feature type="domain" description="Peptide chain release factor" evidence="1">
    <location>
        <begin position="68"/>
        <end position="178"/>
    </location>
</feature>
<name>A0A3B1DV01_9ZZZZ</name>
<feature type="non-terminal residue" evidence="2">
    <location>
        <position position="238"/>
    </location>
</feature>
<evidence type="ECO:0000313" key="2">
    <source>
        <dbReference type="EMBL" id="VAX39974.1"/>
    </source>
</evidence>
<dbReference type="InterPro" id="IPR005139">
    <property type="entry name" value="PCRF"/>
</dbReference>
<sequence length="238" mass="26640">MSPSATLFNYDAKLARLADLEAQMGAMDFWDNPDKAQETVAKLKLTKAQIEPLKAVIAQYEDAAVAYEMAREDNDADLLAEADESLFVLQGMMNRVELQSLLSGKHDHRNCFLTLSAGDGGTEANDWAEMLFRMYLYYTERMNFKVEEISKTFGTEVGVDSVTLHIKGPYAYGYMSCEHGTHRLARVSPFNAQGKRQTSFATVDVTPEFEESKLEIPEQDLEFTFFARSSGPGGQNVN</sequence>
<dbReference type="PANTHER" id="PTHR43116:SF3">
    <property type="entry name" value="CLASS I PEPTIDE CHAIN RELEASE FACTOR"/>
    <property type="match status" value="1"/>
</dbReference>
<dbReference type="PANTHER" id="PTHR43116">
    <property type="entry name" value="PEPTIDE CHAIN RELEASE FACTOR 2"/>
    <property type="match status" value="1"/>
</dbReference>
<dbReference type="Gene3D" id="1.20.58.410">
    <property type="entry name" value="Release factor"/>
    <property type="match status" value="1"/>
</dbReference>
<accession>A0A3B1DV01</accession>
<dbReference type="AlphaFoldDB" id="A0A3B1DV01"/>
<dbReference type="SMART" id="SM00937">
    <property type="entry name" value="PCRF"/>
    <property type="match status" value="1"/>
</dbReference>
<organism evidence="2">
    <name type="scientific">hydrothermal vent metagenome</name>
    <dbReference type="NCBI Taxonomy" id="652676"/>
    <lineage>
        <taxon>unclassified sequences</taxon>
        <taxon>metagenomes</taxon>
        <taxon>ecological metagenomes</taxon>
    </lineage>
</organism>
<dbReference type="GO" id="GO:0006415">
    <property type="term" value="P:translational termination"/>
    <property type="evidence" value="ECO:0007669"/>
    <property type="project" value="InterPro"/>
</dbReference>
<reference evidence="2" key="1">
    <citation type="submission" date="2018-06" db="EMBL/GenBank/DDBJ databases">
        <authorList>
            <person name="Zhirakovskaya E."/>
        </authorList>
    </citation>
    <scope>NUCLEOTIDE SEQUENCE</scope>
</reference>
<gene>
    <name evidence="2" type="ORF">MNBD_PLANCTO03-1409</name>
</gene>
<dbReference type="InterPro" id="IPR045853">
    <property type="entry name" value="Pep_chain_release_fac_I_sf"/>
</dbReference>
<protein>
    <submittedName>
        <fullName evidence="2">Peptide chain release factor 2</fullName>
    </submittedName>
</protein>
<dbReference type="SUPFAM" id="SSF75620">
    <property type="entry name" value="Release factor"/>
    <property type="match status" value="1"/>
</dbReference>
<proteinExistence type="predicted"/>
<dbReference type="EMBL" id="UOGK01000312">
    <property type="protein sequence ID" value="VAX39974.1"/>
    <property type="molecule type" value="Genomic_DNA"/>
</dbReference>
<evidence type="ECO:0000259" key="1">
    <source>
        <dbReference type="SMART" id="SM00937"/>
    </source>
</evidence>
<dbReference type="Pfam" id="PF03462">
    <property type="entry name" value="PCRF"/>
    <property type="match status" value="1"/>
</dbReference>
<dbReference type="Gene3D" id="3.30.70.1660">
    <property type="match status" value="1"/>
</dbReference>